<protein>
    <submittedName>
        <fullName evidence="1">Uncharacterized protein</fullName>
    </submittedName>
</protein>
<proteinExistence type="predicted"/>
<reference evidence="1" key="1">
    <citation type="submission" date="2022-03" db="EMBL/GenBank/DDBJ databases">
        <title>Cryobacterium sp. nov. strain ZS14-85, isolated from Antarctic soil.</title>
        <authorList>
            <person name="Li J."/>
            <person name="Niu G."/>
        </authorList>
    </citation>
    <scope>NUCLEOTIDE SEQUENCE</scope>
    <source>
        <strain evidence="1">ZS14-85</strain>
    </source>
</reference>
<dbReference type="Proteomes" id="UP001165341">
    <property type="component" value="Unassembled WGS sequence"/>
</dbReference>
<gene>
    <name evidence="1" type="ORF">MQH31_17170</name>
</gene>
<comment type="caution">
    <text evidence="1">The sequence shown here is derived from an EMBL/GenBank/DDBJ whole genome shotgun (WGS) entry which is preliminary data.</text>
</comment>
<evidence type="ECO:0000313" key="2">
    <source>
        <dbReference type="Proteomes" id="UP001165341"/>
    </source>
</evidence>
<keyword evidence="2" id="KW-1185">Reference proteome</keyword>
<accession>A0AA41R1U3</accession>
<dbReference type="RefSeq" id="WP_243013028.1">
    <property type="nucleotide sequence ID" value="NZ_JALGAR010000006.1"/>
</dbReference>
<name>A0AA41R1U3_9MICO</name>
<organism evidence="1 2">
    <name type="scientific">Cryobacterium zhongshanensis</name>
    <dbReference type="NCBI Taxonomy" id="2928153"/>
    <lineage>
        <taxon>Bacteria</taxon>
        <taxon>Bacillati</taxon>
        <taxon>Actinomycetota</taxon>
        <taxon>Actinomycetes</taxon>
        <taxon>Micrococcales</taxon>
        <taxon>Microbacteriaceae</taxon>
        <taxon>Cryobacterium</taxon>
    </lineage>
</organism>
<dbReference type="EMBL" id="JALGAR010000006">
    <property type="protein sequence ID" value="MCI4659536.1"/>
    <property type="molecule type" value="Genomic_DNA"/>
</dbReference>
<dbReference type="AlphaFoldDB" id="A0AA41R1U3"/>
<feature type="non-terminal residue" evidence="1">
    <location>
        <position position="1"/>
    </location>
</feature>
<sequence>NYSQDSNAKSSLEAVKSAQVLYQAKNASFGDVTALTGGTDPALSASAPNVVIASNATSYCAIVKSGSMFGGFSWITSQSSKITSGGTAPALTGVTGAVTCPTTVP</sequence>
<evidence type="ECO:0000313" key="1">
    <source>
        <dbReference type="EMBL" id="MCI4659536.1"/>
    </source>
</evidence>